<gene>
    <name evidence="2" type="primary">yiaW</name>
    <name evidence="2" type="ORF">TRM7615_02441</name>
</gene>
<keyword evidence="1" id="KW-0812">Transmembrane</keyword>
<dbReference type="AlphaFoldDB" id="A0A2R8C940"/>
<accession>A0A2R8C940</accession>
<dbReference type="RefSeq" id="WP_108788010.1">
    <property type="nucleotide sequence ID" value="NZ_ONZG01000005.1"/>
</dbReference>
<dbReference type="OrthoDB" id="5737744at2"/>
<keyword evidence="1" id="KW-0472">Membrane</keyword>
<keyword evidence="1" id="KW-1133">Transmembrane helix</keyword>
<name>A0A2R8C940_9RHOB</name>
<dbReference type="EMBL" id="ONZG01000005">
    <property type="protein sequence ID" value="SPJ28932.1"/>
    <property type="molecule type" value="Genomic_DNA"/>
</dbReference>
<evidence type="ECO:0000313" key="2">
    <source>
        <dbReference type="EMBL" id="SPJ28932.1"/>
    </source>
</evidence>
<reference evidence="3" key="1">
    <citation type="submission" date="2018-03" db="EMBL/GenBank/DDBJ databases">
        <authorList>
            <person name="Rodrigo-Torres L."/>
            <person name="Arahal R. D."/>
            <person name="Lucena T."/>
        </authorList>
    </citation>
    <scope>NUCLEOTIDE SEQUENCE [LARGE SCALE GENOMIC DNA]</scope>
    <source>
        <strain evidence="3">CECT 7615</strain>
    </source>
</reference>
<dbReference type="Pfam" id="PF11742">
    <property type="entry name" value="DUF3302"/>
    <property type="match status" value="1"/>
</dbReference>
<evidence type="ECO:0000313" key="3">
    <source>
        <dbReference type="Proteomes" id="UP000244898"/>
    </source>
</evidence>
<evidence type="ECO:0000256" key="1">
    <source>
        <dbReference type="SAM" id="Phobius"/>
    </source>
</evidence>
<sequence>MTGLDYAALGMLAFMGALAIGVIVFIGGWPGRVAAKRNHPYRSAVTVGGWITLIAGGVFFPLVLIWAYAGTPDAEINTSEGSA</sequence>
<feature type="transmembrane region" description="Helical" evidence="1">
    <location>
        <begin position="47"/>
        <end position="69"/>
    </location>
</feature>
<protein>
    <submittedName>
        <fullName evidence="2">Inner membrane protein YiaW</fullName>
    </submittedName>
</protein>
<dbReference type="InterPro" id="IPR011223">
    <property type="entry name" value="UCP028770"/>
</dbReference>
<feature type="transmembrane region" description="Helical" evidence="1">
    <location>
        <begin position="6"/>
        <end position="26"/>
    </location>
</feature>
<dbReference type="Proteomes" id="UP000244898">
    <property type="component" value="Unassembled WGS sequence"/>
</dbReference>
<proteinExistence type="predicted"/>
<organism evidence="2 3">
    <name type="scientific">Falsiruegeria mediterranea M17</name>
    <dbReference type="NCBI Taxonomy" id="1200281"/>
    <lineage>
        <taxon>Bacteria</taxon>
        <taxon>Pseudomonadati</taxon>
        <taxon>Pseudomonadota</taxon>
        <taxon>Alphaproteobacteria</taxon>
        <taxon>Rhodobacterales</taxon>
        <taxon>Roseobacteraceae</taxon>
        <taxon>Falsiruegeria</taxon>
    </lineage>
</organism>
<keyword evidence="3" id="KW-1185">Reference proteome</keyword>